<name>A0AAD5M0Y2_PYTIN</name>
<dbReference type="SUPFAM" id="SSF52058">
    <property type="entry name" value="L domain-like"/>
    <property type="match status" value="2"/>
</dbReference>
<keyword evidence="3" id="KW-1185">Reference proteome</keyword>
<dbReference type="Gene3D" id="3.80.10.10">
    <property type="entry name" value="Ribonuclease Inhibitor"/>
    <property type="match status" value="2"/>
</dbReference>
<proteinExistence type="predicted"/>
<dbReference type="EMBL" id="JAKCXM010000218">
    <property type="protein sequence ID" value="KAJ0398394.1"/>
    <property type="molecule type" value="Genomic_DNA"/>
</dbReference>
<evidence type="ECO:0000256" key="1">
    <source>
        <dbReference type="SAM" id="Phobius"/>
    </source>
</evidence>
<feature type="transmembrane region" description="Helical" evidence="1">
    <location>
        <begin position="600"/>
        <end position="619"/>
    </location>
</feature>
<sequence>MKKVKEARRRSLAAVLERLQLRAEPFEVELGDRGFRLLWFSVVSFHAIHALAYLYQFLELTKTMTFEDWTLYLRRRFGHTEPFQGGVRKFVAYTSIVFALLHLLSTYRVVRTSVACRQLAFLPPATARKQISPNTDKEKPTTTRLASLRNVSESARRSRPYTFLVKLTLFWTSLTAPSSPYFETMFNARKIVEISAQIFQVYHVFTRISTRWATNTALLVVILNCWIAPLIRLVWRSNTRMSRVLSLVSEIWLASFFTILVPFLTYLLYLEKLTLFDDIRCWGDPVWIIEIGNLLKLLSIPLVGTFLRQKFIDVVFVLLGVFVIVLHMRSMTTPHAIWAARQSSLSTCVLPIMPWFAEGYSCAVLKIQCDNAAVGSRSQIEGALTDVLPESVQALIIRDCPSLEMPSGIQRLRQLVYLEVANSTLHEWSDEAALTAEYHRSLAHVLLLQMTNVSSLPDAISGAPISTLIVHTSDLAALPQAVAWHDPMDVLLIERSALTGIPTLLLSTRANMLSLAGNHIVEVPSGFLPYFETVFNTRKVVEIAAQILQLYNIFSRISARWATDSAVLVVILNCWLPPLIRYLWRSDARTSRLLSLLSDIWMASFFTILVPYITYRLYLEKLEMFDDLECWANPVWVINTGNLLHLLLVNAWLPALSTRFAAVTMLLGLELVKSIVTRASGGTSTGIFAATESTKDHSLCRVPVPSPIEWSLATFVIVLHMRSMTTPHAIWAARQSSLSTCVLPIMPWFAEGYSCAVLKIQCDNAAVGSRSQIEGALTDVLPESVQALIIRDCPSLEMPSGIQRLRQLVYLEVANSTLHEWSDEAALTAEYHRSLAHVLLLQMTNVSSLPDAISGAPISTLIVHTSDLAALPQAVAWHDPMDVLLIERSALTGIPTLLLSTRANMLSLAGNHIVEVPSGFLYPVGLGEQRWSLLALSNNPIASWPADEGRSFSATRLYVHGTAISSLPGGWVQGPRLLRIHEAGVWASGTPLCDAPGNPNGTLSLSNEERELLHCAVDVELVAFLTPFDWLARARVSSAPFVEQ</sequence>
<feature type="transmembrane region" description="Helical" evidence="1">
    <location>
        <begin position="247"/>
        <end position="269"/>
    </location>
</feature>
<dbReference type="InterPro" id="IPR032675">
    <property type="entry name" value="LRR_dom_sf"/>
</dbReference>
<organism evidence="2 3">
    <name type="scientific">Pythium insidiosum</name>
    <name type="common">Pythiosis disease agent</name>
    <dbReference type="NCBI Taxonomy" id="114742"/>
    <lineage>
        <taxon>Eukaryota</taxon>
        <taxon>Sar</taxon>
        <taxon>Stramenopiles</taxon>
        <taxon>Oomycota</taxon>
        <taxon>Peronosporomycetes</taxon>
        <taxon>Pythiales</taxon>
        <taxon>Pythiaceae</taxon>
        <taxon>Pythium</taxon>
    </lineage>
</organism>
<feature type="transmembrane region" description="Helical" evidence="1">
    <location>
        <begin position="163"/>
        <end position="182"/>
    </location>
</feature>
<accession>A0AAD5M0Y2</accession>
<dbReference type="Proteomes" id="UP001209570">
    <property type="component" value="Unassembled WGS sequence"/>
</dbReference>
<gene>
    <name evidence="2" type="ORF">P43SY_002146</name>
</gene>
<reference evidence="2" key="1">
    <citation type="submission" date="2021-12" db="EMBL/GenBank/DDBJ databases">
        <title>Prjna785345.</title>
        <authorList>
            <person name="Rujirawat T."/>
            <person name="Krajaejun T."/>
        </authorList>
    </citation>
    <scope>NUCLEOTIDE SEQUENCE</scope>
    <source>
        <strain evidence="2">Pi057C3</strain>
    </source>
</reference>
<keyword evidence="1" id="KW-1133">Transmembrane helix</keyword>
<protein>
    <submittedName>
        <fullName evidence="2">Uncharacterized protein</fullName>
    </submittedName>
</protein>
<feature type="transmembrane region" description="Helical" evidence="1">
    <location>
        <begin position="311"/>
        <end position="328"/>
    </location>
</feature>
<evidence type="ECO:0000313" key="3">
    <source>
        <dbReference type="Proteomes" id="UP001209570"/>
    </source>
</evidence>
<feature type="transmembrane region" description="Helical" evidence="1">
    <location>
        <begin position="90"/>
        <end position="110"/>
    </location>
</feature>
<evidence type="ECO:0000313" key="2">
    <source>
        <dbReference type="EMBL" id="KAJ0398394.1"/>
    </source>
</evidence>
<comment type="caution">
    <text evidence="2">The sequence shown here is derived from an EMBL/GenBank/DDBJ whole genome shotgun (WGS) entry which is preliminary data.</text>
</comment>
<feature type="transmembrane region" description="Helical" evidence="1">
    <location>
        <begin position="212"/>
        <end position="235"/>
    </location>
</feature>
<keyword evidence="1" id="KW-0812">Transmembrane</keyword>
<dbReference type="AlphaFoldDB" id="A0AAD5M0Y2"/>
<feature type="transmembrane region" description="Helical" evidence="1">
    <location>
        <begin position="561"/>
        <end position="580"/>
    </location>
</feature>
<feature type="transmembrane region" description="Helical" evidence="1">
    <location>
        <begin position="37"/>
        <end position="58"/>
    </location>
</feature>
<keyword evidence="1" id="KW-0472">Membrane</keyword>